<comment type="function">
    <text evidence="7">PPIases accelerate the folding of proteins. It catalyzes the cis-trans isomerization of proline imidic peptide bonds in oligopeptides.</text>
</comment>
<dbReference type="GO" id="GO:0007052">
    <property type="term" value="P:mitotic spindle organization"/>
    <property type="evidence" value="ECO:0007669"/>
    <property type="project" value="TreeGrafter"/>
</dbReference>
<dbReference type="EC" id="5.2.1.8" evidence="7"/>
<dbReference type="Pfam" id="PF03095">
    <property type="entry name" value="PTPA"/>
    <property type="match status" value="1"/>
</dbReference>
<dbReference type="GO" id="GO:0005737">
    <property type="term" value="C:cytoplasm"/>
    <property type="evidence" value="ECO:0007669"/>
    <property type="project" value="UniProtKB-SubCell"/>
</dbReference>
<comment type="catalytic activity">
    <reaction evidence="1 7">
        <text>[protein]-peptidylproline (omega=180) = [protein]-peptidylproline (omega=0)</text>
        <dbReference type="Rhea" id="RHEA:16237"/>
        <dbReference type="Rhea" id="RHEA-COMP:10747"/>
        <dbReference type="Rhea" id="RHEA-COMP:10748"/>
        <dbReference type="ChEBI" id="CHEBI:83833"/>
        <dbReference type="ChEBI" id="CHEBI:83834"/>
        <dbReference type="EC" id="5.2.1.8"/>
    </reaction>
</comment>
<evidence type="ECO:0000313" key="9">
    <source>
        <dbReference type="EMBL" id="KAK7678602.1"/>
    </source>
</evidence>
<dbReference type="PANTHER" id="PTHR10012:SF0">
    <property type="entry name" value="SERINE_THREONINE-PROTEIN PHOSPHATASE 2A ACTIVATOR"/>
    <property type="match status" value="1"/>
</dbReference>
<dbReference type="GO" id="GO:0008160">
    <property type="term" value="F:protein tyrosine phosphatase activator activity"/>
    <property type="evidence" value="ECO:0007669"/>
    <property type="project" value="TreeGrafter"/>
</dbReference>
<organism evidence="9 10">
    <name type="scientific">Cerrena zonata</name>
    <dbReference type="NCBI Taxonomy" id="2478898"/>
    <lineage>
        <taxon>Eukaryota</taxon>
        <taxon>Fungi</taxon>
        <taxon>Dikarya</taxon>
        <taxon>Basidiomycota</taxon>
        <taxon>Agaricomycotina</taxon>
        <taxon>Agaricomycetes</taxon>
        <taxon>Polyporales</taxon>
        <taxon>Cerrenaceae</taxon>
        <taxon>Cerrena</taxon>
    </lineage>
</organism>
<dbReference type="Gene3D" id="1.20.120.1150">
    <property type="match status" value="1"/>
</dbReference>
<dbReference type="SUPFAM" id="SSF140984">
    <property type="entry name" value="PTPA-like"/>
    <property type="match status" value="1"/>
</dbReference>
<evidence type="ECO:0000256" key="5">
    <source>
        <dbReference type="ARBA" id="ARBA00023110"/>
    </source>
</evidence>
<comment type="subcellular location">
    <subcellularLocation>
        <location evidence="2 7">Cytoplasm</location>
    </subcellularLocation>
</comment>
<dbReference type="GO" id="GO:0003755">
    <property type="term" value="F:peptidyl-prolyl cis-trans isomerase activity"/>
    <property type="evidence" value="ECO:0007669"/>
    <property type="project" value="UniProtKB-KW"/>
</dbReference>
<accession>A0AAW0FH28</accession>
<keyword evidence="6 7" id="KW-0413">Isomerase</keyword>
<dbReference type="InterPro" id="IPR004327">
    <property type="entry name" value="Phstyr_phstse_ac"/>
</dbReference>
<dbReference type="InterPro" id="IPR043170">
    <property type="entry name" value="PTPA_C_lid"/>
</dbReference>
<protein>
    <recommendedName>
        <fullName evidence="7">Serine/threonine-protein phosphatase 2A activator</fullName>
        <ecNumber evidence="7">5.2.1.8</ecNumber>
    </recommendedName>
    <alternativeName>
        <fullName evidence="7">Phosphotyrosyl phosphatase activator</fullName>
    </alternativeName>
</protein>
<feature type="region of interest" description="Disordered" evidence="8">
    <location>
        <begin position="341"/>
        <end position="378"/>
    </location>
</feature>
<evidence type="ECO:0000256" key="3">
    <source>
        <dbReference type="ARBA" id="ARBA00011019"/>
    </source>
</evidence>
<dbReference type="GO" id="GO:0000159">
    <property type="term" value="C:protein phosphatase type 2A complex"/>
    <property type="evidence" value="ECO:0007669"/>
    <property type="project" value="TreeGrafter"/>
</dbReference>
<keyword evidence="10" id="KW-1185">Reference proteome</keyword>
<dbReference type="PANTHER" id="PTHR10012">
    <property type="entry name" value="SERINE/THREONINE-PROTEIN PHOSPHATASE 2A REGULATORY SUBUNIT B"/>
    <property type="match status" value="1"/>
</dbReference>
<proteinExistence type="inferred from homology"/>
<reference evidence="9 10" key="1">
    <citation type="submission" date="2022-09" db="EMBL/GenBank/DDBJ databases">
        <authorList>
            <person name="Palmer J.M."/>
        </authorList>
    </citation>
    <scope>NUCLEOTIDE SEQUENCE [LARGE SCALE GENOMIC DNA]</scope>
    <source>
        <strain evidence="9 10">DSM 7382</strain>
    </source>
</reference>
<evidence type="ECO:0000256" key="1">
    <source>
        <dbReference type="ARBA" id="ARBA00000971"/>
    </source>
</evidence>
<keyword evidence="5 7" id="KW-0697">Rotamase</keyword>
<gene>
    <name evidence="9" type="ORF">QCA50_018474</name>
</gene>
<evidence type="ECO:0000256" key="6">
    <source>
        <dbReference type="ARBA" id="ARBA00023235"/>
    </source>
</evidence>
<dbReference type="InterPro" id="IPR037218">
    <property type="entry name" value="PTPA_sf"/>
</dbReference>
<comment type="caution">
    <text evidence="9">The sequence shown here is derived from an EMBL/GenBank/DDBJ whole genome shotgun (WGS) entry which is preliminary data.</text>
</comment>
<evidence type="ECO:0000256" key="4">
    <source>
        <dbReference type="ARBA" id="ARBA00022490"/>
    </source>
</evidence>
<keyword evidence="4 7" id="KW-0963">Cytoplasm</keyword>
<evidence type="ECO:0000256" key="8">
    <source>
        <dbReference type="SAM" id="MobiDB-lite"/>
    </source>
</evidence>
<evidence type="ECO:0000256" key="7">
    <source>
        <dbReference type="RuleBase" id="RU361210"/>
    </source>
</evidence>
<evidence type="ECO:0000313" key="10">
    <source>
        <dbReference type="Proteomes" id="UP001385951"/>
    </source>
</evidence>
<feature type="region of interest" description="Disordered" evidence="8">
    <location>
        <begin position="413"/>
        <end position="455"/>
    </location>
</feature>
<dbReference type="GO" id="GO:0005634">
    <property type="term" value="C:nucleus"/>
    <property type="evidence" value="ECO:0007669"/>
    <property type="project" value="TreeGrafter"/>
</dbReference>
<dbReference type="AlphaFoldDB" id="A0AAW0FH28"/>
<dbReference type="Proteomes" id="UP001385951">
    <property type="component" value="Unassembled WGS sequence"/>
</dbReference>
<feature type="compositionally biased region" description="Low complexity" evidence="8">
    <location>
        <begin position="341"/>
        <end position="363"/>
    </location>
</feature>
<dbReference type="EMBL" id="JASBNA010000070">
    <property type="protein sequence ID" value="KAK7678602.1"/>
    <property type="molecule type" value="Genomic_DNA"/>
</dbReference>
<dbReference type="CDD" id="cd04087">
    <property type="entry name" value="PTPA"/>
    <property type="match status" value="1"/>
</dbReference>
<name>A0AAW0FH28_9APHY</name>
<comment type="similarity">
    <text evidence="3 7">Belongs to the PTPA-type PPIase family.</text>
</comment>
<sequence length="455" mass="49951">MTAALPPLRQVPISEITRLQPPKLRIKLDEDVELWKRTRGYSDYGLFLRRLNESVVGQFLPYDPPSTTPATTSLIGLLNTLDTWIDEIPPLPTPQRFGNLAFRTWGKKLEDNLDDALSSFLPPELAGAIPLIAPYLVTSFGSFSRMDYGTGHETSFALFLLCLTLLRYVDPGPEQDRQLVLVVFVRYLQLCWRLQDVYRLEPAGSHGVWGLDDYSFLGYIFGSAQLRDSDIPVNAILRPPLPPTNLYFLSISRIHQVKTGPFHEHSSQLYSIASGVPRWTKVNSGLFKMYEAEVLGKRVVVQHIPLGGLLEWDIAQLGPMEAERPRVNHDPLQGTQAPWVTAAPVSSSASSSTTSRPYTSPSSLLGSTRLPAASSGRPPMAITAAPWAMGNIGHTASLPHSRKGGPIIPSTMPLGPSANTTLRPMTIPRADSRTQIVSSGKMEPSPPSQGDLAQS</sequence>
<evidence type="ECO:0000256" key="2">
    <source>
        <dbReference type="ARBA" id="ARBA00004496"/>
    </source>
</evidence>